<comment type="caution">
    <text evidence="2">The sequence shown here is derived from an EMBL/GenBank/DDBJ whole genome shotgun (WGS) entry which is preliminary data.</text>
</comment>
<evidence type="ECO:0000313" key="3">
    <source>
        <dbReference type="Proteomes" id="UP001480955"/>
    </source>
</evidence>
<protein>
    <submittedName>
        <fullName evidence="2">Uncharacterized protein</fullName>
    </submittedName>
</protein>
<dbReference type="EMBL" id="JBELQE010000038">
    <property type="protein sequence ID" value="MER2249490.1"/>
    <property type="molecule type" value="Genomic_DNA"/>
</dbReference>
<organism evidence="2 3">
    <name type="scientific">Methylorubrum podarium</name>
    <dbReference type="NCBI Taxonomy" id="200476"/>
    <lineage>
        <taxon>Bacteria</taxon>
        <taxon>Pseudomonadati</taxon>
        <taxon>Pseudomonadota</taxon>
        <taxon>Alphaproteobacteria</taxon>
        <taxon>Hyphomicrobiales</taxon>
        <taxon>Methylobacteriaceae</taxon>
        <taxon>Methylorubrum</taxon>
    </lineage>
</organism>
<accession>A0ABV1QJC5</accession>
<feature type="region of interest" description="Disordered" evidence="1">
    <location>
        <begin position="61"/>
        <end position="80"/>
    </location>
</feature>
<dbReference type="RefSeq" id="WP_350392972.1">
    <property type="nucleotide sequence ID" value="NZ_JBELQE010000038.1"/>
</dbReference>
<evidence type="ECO:0000313" key="2">
    <source>
        <dbReference type="EMBL" id="MER2249490.1"/>
    </source>
</evidence>
<proteinExistence type="predicted"/>
<evidence type="ECO:0000256" key="1">
    <source>
        <dbReference type="SAM" id="MobiDB-lite"/>
    </source>
</evidence>
<dbReference type="Proteomes" id="UP001480955">
    <property type="component" value="Unassembled WGS sequence"/>
</dbReference>
<keyword evidence="3" id="KW-1185">Reference proteome</keyword>
<sequence length="80" mass="8112">MSDTRISAADLLRLAAIASVSPEGTADEVVAILQRTGPAEDAPAAEPAPIAADAIEAREITASRAQAADDADSDKLAKPE</sequence>
<reference evidence="2 3" key="1">
    <citation type="submission" date="2024-06" db="EMBL/GenBank/DDBJ databases">
        <authorList>
            <person name="Campbell A.G."/>
        </authorList>
    </citation>
    <scope>NUCLEOTIDE SEQUENCE [LARGE SCALE GENOMIC DNA]</scope>
    <source>
        <strain evidence="2 3">EM12</strain>
    </source>
</reference>
<name>A0ABV1QJC5_9HYPH</name>
<gene>
    <name evidence="2" type="ORF">ABS772_06125</name>
</gene>